<evidence type="ECO:0000313" key="2">
    <source>
        <dbReference type="EMBL" id="OHW63048.1"/>
    </source>
</evidence>
<keyword evidence="1" id="KW-0472">Membrane</keyword>
<evidence type="ECO:0000256" key="1">
    <source>
        <dbReference type="SAM" id="Phobius"/>
    </source>
</evidence>
<keyword evidence="1" id="KW-1133">Transmembrane helix</keyword>
<dbReference type="AlphaFoldDB" id="A0A1S1V8X9"/>
<name>A0A1S1V8X9_9FIRM</name>
<comment type="caution">
    <text evidence="2">The sequence shown here is derived from an EMBL/GenBank/DDBJ whole genome shotgun (WGS) entry which is preliminary data.</text>
</comment>
<organism evidence="2 3">
    <name type="scientific">Andreesenia angusta</name>
    <dbReference type="NCBI Taxonomy" id="39480"/>
    <lineage>
        <taxon>Bacteria</taxon>
        <taxon>Bacillati</taxon>
        <taxon>Bacillota</taxon>
        <taxon>Tissierellia</taxon>
        <taxon>Tissierellales</taxon>
        <taxon>Gottschalkiaceae</taxon>
        <taxon>Andreesenia</taxon>
    </lineage>
</organism>
<feature type="transmembrane region" description="Helical" evidence="1">
    <location>
        <begin position="7"/>
        <end position="24"/>
    </location>
</feature>
<accession>A0A1S1V8X9</accession>
<evidence type="ECO:0000313" key="3">
    <source>
        <dbReference type="Proteomes" id="UP000180254"/>
    </source>
</evidence>
<proteinExistence type="predicted"/>
<feature type="transmembrane region" description="Helical" evidence="1">
    <location>
        <begin position="30"/>
        <end position="51"/>
    </location>
</feature>
<protein>
    <submittedName>
        <fullName evidence="2">Uncharacterized protein</fullName>
    </submittedName>
</protein>
<dbReference type="EMBL" id="MKIE01000002">
    <property type="protein sequence ID" value="OHW63048.1"/>
    <property type="molecule type" value="Genomic_DNA"/>
</dbReference>
<dbReference type="STRING" id="39480.EUAN_08320"/>
<keyword evidence="3" id="KW-1185">Reference proteome</keyword>
<keyword evidence="1" id="KW-0812">Transmembrane</keyword>
<reference evidence="2 3" key="1">
    <citation type="submission" date="2016-09" db="EMBL/GenBank/DDBJ databases">
        <title>Genome sequence of Eubacterium angustum.</title>
        <authorList>
            <person name="Poehlein A."/>
            <person name="Daniel R."/>
        </authorList>
    </citation>
    <scope>NUCLEOTIDE SEQUENCE [LARGE SCALE GENOMIC DNA]</scope>
    <source>
        <strain evidence="2 3">DSM 1989</strain>
    </source>
</reference>
<dbReference type="Proteomes" id="UP000180254">
    <property type="component" value="Unassembled WGS sequence"/>
</dbReference>
<sequence length="220" mass="24857">MMRCVNVLGIFIVVIISIISIYMAEFSGSSIALGVMVIFLGAVCQYLIGAIDKQSDDNDKLKSENINLKDKVSRISIVANQGSPYSIISLSKPKVSEGMLLNREYRIESIINTLDKKYDINYLNISFNDKVDLRQSRLADMESMYLVTSSSAKERNGRYEYNLVLKEEHSAEVCAKSVFCFTYNKNKDLNIAIDICSEDGITKRDSIEYIKGSKRMLRVP</sequence>
<gene>
    <name evidence="2" type="ORF">EUAN_08320</name>
</gene>